<accession>W2ZAD3</accession>
<reference evidence="2 3" key="1">
    <citation type="submission" date="2013-11" db="EMBL/GenBank/DDBJ databases">
        <title>The Genome Sequence of Phytophthora parasitica P10297.</title>
        <authorList>
            <consortium name="The Broad Institute Genomics Platform"/>
            <person name="Russ C."/>
            <person name="Tyler B."/>
            <person name="Panabieres F."/>
            <person name="Shan W."/>
            <person name="Tripathy S."/>
            <person name="Grunwald N."/>
            <person name="Machado M."/>
            <person name="Johnson C.S."/>
            <person name="Walker B."/>
            <person name="Young S.K."/>
            <person name="Zeng Q."/>
            <person name="Gargeya S."/>
            <person name="Fitzgerald M."/>
            <person name="Haas B."/>
            <person name="Abouelleil A."/>
            <person name="Allen A.W."/>
            <person name="Alvarado L."/>
            <person name="Arachchi H.M."/>
            <person name="Berlin A.M."/>
            <person name="Chapman S.B."/>
            <person name="Gainer-Dewar J."/>
            <person name="Goldberg J."/>
            <person name="Griggs A."/>
            <person name="Gujja S."/>
            <person name="Hansen M."/>
            <person name="Howarth C."/>
            <person name="Imamovic A."/>
            <person name="Ireland A."/>
            <person name="Larimer J."/>
            <person name="McCowan C."/>
            <person name="Murphy C."/>
            <person name="Pearson M."/>
            <person name="Poon T.W."/>
            <person name="Priest M."/>
            <person name="Roberts A."/>
            <person name="Saif S."/>
            <person name="Shea T."/>
            <person name="Sisk P."/>
            <person name="Sykes S."/>
            <person name="Wortman J."/>
            <person name="Nusbaum C."/>
            <person name="Birren B."/>
        </authorList>
    </citation>
    <scope>NUCLEOTIDE SEQUENCE [LARGE SCALE GENOMIC DNA]</scope>
    <source>
        <strain evidence="2 3">P10297</strain>
    </source>
</reference>
<evidence type="ECO:0000313" key="3">
    <source>
        <dbReference type="Proteomes" id="UP000018948"/>
    </source>
</evidence>
<comment type="caution">
    <text evidence="2">The sequence shown here is derived from an EMBL/GenBank/DDBJ whole genome shotgun (WGS) entry which is preliminary data.</text>
</comment>
<keyword evidence="1" id="KW-0175">Coiled coil</keyword>
<dbReference type="OrthoDB" id="89536at2759"/>
<organism evidence="2 3">
    <name type="scientific">Phytophthora nicotianae P10297</name>
    <dbReference type="NCBI Taxonomy" id="1317064"/>
    <lineage>
        <taxon>Eukaryota</taxon>
        <taxon>Sar</taxon>
        <taxon>Stramenopiles</taxon>
        <taxon>Oomycota</taxon>
        <taxon>Peronosporomycetes</taxon>
        <taxon>Peronosporales</taxon>
        <taxon>Peronosporaceae</taxon>
        <taxon>Phytophthora</taxon>
    </lineage>
</organism>
<evidence type="ECO:0000256" key="1">
    <source>
        <dbReference type="SAM" id="Coils"/>
    </source>
</evidence>
<dbReference type="Proteomes" id="UP000018948">
    <property type="component" value="Unassembled WGS sequence"/>
</dbReference>
<feature type="coiled-coil region" evidence="1">
    <location>
        <begin position="33"/>
        <end position="67"/>
    </location>
</feature>
<sequence length="381" mass="43948">MLSINVDHELMLVYEKEMEQRRRQHCADMVIFRRNKKAKQKALEVERRRLEEIMKQLEANMRNAAAVCSTEENYQSQSSMDMLRELVVEIGGLRNQNIALRKRVGLYAKFQQVLMEAGQPKPDDLILPIAVKSGWRVYFPNDEPSFHFYPFTQTDFNDVMDSSFTELSTNPPDVSLAGEFMGWNVHHATVSSNAGDHSLVARARFTKHVRCSLQEAYWIMSKEEKDSWPVIVTPLNWGGAAQRGFSSVVLQQFNENSCVLVRNITGNDEVSLRYICLSQRSRYTERGGKRVITYTMVITDSESNKRSRSTETNLDKVEWVTEGGANLTLTETHDNTVAVVYDHWGGCQGSLHAKYLFVQWAHYALRWEQMVTSRRLLNFEQ</sequence>
<evidence type="ECO:0000313" key="2">
    <source>
        <dbReference type="EMBL" id="ETP44327.1"/>
    </source>
</evidence>
<dbReference type="EMBL" id="ANIY01001904">
    <property type="protein sequence ID" value="ETP44327.1"/>
    <property type="molecule type" value="Genomic_DNA"/>
</dbReference>
<protein>
    <submittedName>
        <fullName evidence="2">Uncharacterized protein</fullName>
    </submittedName>
</protein>
<gene>
    <name evidence="2" type="ORF">F442_09068</name>
</gene>
<dbReference type="AlphaFoldDB" id="W2ZAD3"/>
<proteinExistence type="predicted"/>
<name>W2ZAD3_PHYNI</name>